<name>A0A4Q1JNL9_9BACT</name>
<evidence type="ECO:0000313" key="1">
    <source>
        <dbReference type="EMBL" id="RXQ95726.1"/>
    </source>
</evidence>
<dbReference type="AlphaFoldDB" id="A0A4Q1JNL9"/>
<sequence>MGFFYDLFFEYLISCKLTNRAMKAIFKKLIGSLLLIALVTSLSAQKKDERKAQKMKAYQECLQLIKSGEFKFEADKAYPQGGSYIDLTTNYGFIEISENNCLCDLPFFGQAYHVDYGEDGGMDFEGEILNPKLTPDDKKMKVTYAFEVKDKELFTVIIEAFSKESVSTIIRCDSKAHISYSGQIVELKTKDTDDQ</sequence>
<evidence type="ECO:0000313" key="2">
    <source>
        <dbReference type="Proteomes" id="UP000289703"/>
    </source>
</evidence>
<dbReference type="Proteomes" id="UP000289703">
    <property type="component" value="Unassembled WGS sequence"/>
</dbReference>
<dbReference type="EMBL" id="SAXA01000005">
    <property type="protein sequence ID" value="RXQ95726.1"/>
    <property type="molecule type" value="Genomic_DNA"/>
</dbReference>
<protein>
    <submittedName>
        <fullName evidence="1">DUF4251 domain-containing protein</fullName>
    </submittedName>
</protein>
<dbReference type="Gene3D" id="2.40.128.410">
    <property type="match status" value="1"/>
</dbReference>
<dbReference type="Pfam" id="PF14059">
    <property type="entry name" value="DUF4251"/>
    <property type="match status" value="1"/>
</dbReference>
<proteinExistence type="predicted"/>
<dbReference type="OrthoDB" id="1097715at2"/>
<comment type="caution">
    <text evidence="1">The sequence shown here is derived from an EMBL/GenBank/DDBJ whole genome shotgun (WGS) entry which is preliminary data.</text>
</comment>
<keyword evidence="2" id="KW-1185">Reference proteome</keyword>
<dbReference type="InterPro" id="IPR025347">
    <property type="entry name" value="DUF4251"/>
</dbReference>
<accession>A0A4Q1JNL9</accession>
<gene>
    <name evidence="1" type="ORF">EO244_07640</name>
</gene>
<reference evidence="1 2" key="1">
    <citation type="submission" date="2019-01" db="EMBL/GenBank/DDBJ databases">
        <title>Ancylomarina salipaludis sp. nov., isolated from a salt marsh.</title>
        <authorList>
            <person name="Yoon J.-H."/>
        </authorList>
    </citation>
    <scope>NUCLEOTIDE SEQUENCE [LARGE SCALE GENOMIC DNA]</scope>
    <source>
        <strain evidence="1 2">SHSM-M15</strain>
    </source>
</reference>
<organism evidence="1 2">
    <name type="scientific">Ancylomarina salipaludis</name>
    <dbReference type="NCBI Taxonomy" id="2501299"/>
    <lineage>
        <taxon>Bacteria</taxon>
        <taxon>Pseudomonadati</taxon>
        <taxon>Bacteroidota</taxon>
        <taxon>Bacteroidia</taxon>
        <taxon>Marinilabiliales</taxon>
        <taxon>Marinifilaceae</taxon>
        <taxon>Ancylomarina</taxon>
    </lineage>
</organism>